<evidence type="ECO:0000256" key="1">
    <source>
        <dbReference type="ARBA" id="ARBA00023015"/>
    </source>
</evidence>
<dbReference type="PRINTS" id="PR00778">
    <property type="entry name" value="HTHARSR"/>
</dbReference>
<dbReference type="Proteomes" id="UP000510822">
    <property type="component" value="Chromosome"/>
</dbReference>
<evidence type="ECO:0000259" key="4">
    <source>
        <dbReference type="PROSITE" id="PS50987"/>
    </source>
</evidence>
<dbReference type="KEGG" id="cfon:HZU75_13735"/>
<evidence type="ECO:0000313" key="5">
    <source>
        <dbReference type="EMBL" id="QLI82502.1"/>
    </source>
</evidence>
<evidence type="ECO:0000313" key="6">
    <source>
        <dbReference type="Proteomes" id="UP000510822"/>
    </source>
</evidence>
<dbReference type="InterPro" id="IPR051011">
    <property type="entry name" value="Metal_resp_trans_reg"/>
</dbReference>
<reference evidence="5 6" key="1">
    <citation type="journal article" date="2016" name="Int. J. Syst. Evol. Microbiol.">
        <title>Chitinibacter fontanus sp. nov., isolated from a spring.</title>
        <authorList>
            <person name="Sheu S.Y."/>
            <person name="Li Y.S."/>
            <person name="Young C.C."/>
            <person name="Chen W.M."/>
        </authorList>
    </citation>
    <scope>NUCLEOTIDE SEQUENCE [LARGE SCALE GENOMIC DNA]</scope>
    <source>
        <strain evidence="5 6">STM-7</strain>
    </source>
</reference>
<dbReference type="RefSeq" id="WP_180306580.1">
    <property type="nucleotide sequence ID" value="NZ_CP058952.1"/>
</dbReference>
<dbReference type="PANTHER" id="PTHR43132">
    <property type="entry name" value="ARSENICAL RESISTANCE OPERON REPRESSOR ARSR-RELATED"/>
    <property type="match status" value="1"/>
</dbReference>
<sequence>MEKLIATRVFETLSSAVRLDVYRLLVRQGSAGLVAGEIAAALALPASNLSFHLKSMVHSGVLMVAQEGRYMRYRANLALMRDLITYLTAECCDGNLAQCPELLAQTNDEPASGLSACCSIMKAEGA</sequence>
<dbReference type="InterPro" id="IPR036388">
    <property type="entry name" value="WH-like_DNA-bd_sf"/>
</dbReference>
<protein>
    <submittedName>
        <fullName evidence="5">Helix-turn-helix transcriptional regulator</fullName>
    </submittedName>
</protein>
<dbReference type="InterPro" id="IPR011991">
    <property type="entry name" value="ArsR-like_HTH"/>
</dbReference>
<dbReference type="GO" id="GO:0003700">
    <property type="term" value="F:DNA-binding transcription factor activity"/>
    <property type="evidence" value="ECO:0007669"/>
    <property type="project" value="InterPro"/>
</dbReference>
<dbReference type="InterPro" id="IPR001845">
    <property type="entry name" value="HTH_ArsR_DNA-bd_dom"/>
</dbReference>
<dbReference type="PROSITE" id="PS50987">
    <property type="entry name" value="HTH_ARSR_2"/>
    <property type="match status" value="1"/>
</dbReference>
<dbReference type="SMART" id="SM00418">
    <property type="entry name" value="HTH_ARSR"/>
    <property type="match status" value="1"/>
</dbReference>
<organism evidence="5 6">
    <name type="scientific">Chitinibacter fontanus</name>
    <dbReference type="NCBI Taxonomy" id="1737446"/>
    <lineage>
        <taxon>Bacteria</taxon>
        <taxon>Pseudomonadati</taxon>
        <taxon>Pseudomonadota</taxon>
        <taxon>Betaproteobacteria</taxon>
        <taxon>Neisseriales</taxon>
        <taxon>Chitinibacteraceae</taxon>
        <taxon>Chitinibacter</taxon>
    </lineage>
</organism>
<keyword evidence="2" id="KW-0238">DNA-binding</keyword>
<keyword evidence="6" id="KW-1185">Reference proteome</keyword>
<dbReference type="Pfam" id="PF12840">
    <property type="entry name" value="HTH_20"/>
    <property type="match status" value="1"/>
</dbReference>
<dbReference type="AlphaFoldDB" id="A0A7D5Z9A7"/>
<dbReference type="GO" id="GO:0003677">
    <property type="term" value="F:DNA binding"/>
    <property type="evidence" value="ECO:0007669"/>
    <property type="project" value="UniProtKB-KW"/>
</dbReference>
<evidence type="ECO:0000256" key="3">
    <source>
        <dbReference type="ARBA" id="ARBA00023163"/>
    </source>
</evidence>
<accession>A0A7D5Z9A7</accession>
<keyword evidence="3" id="KW-0804">Transcription</keyword>
<keyword evidence="1" id="KW-0805">Transcription regulation</keyword>
<evidence type="ECO:0000256" key="2">
    <source>
        <dbReference type="ARBA" id="ARBA00023125"/>
    </source>
</evidence>
<gene>
    <name evidence="5" type="ORF">HZU75_13735</name>
</gene>
<name>A0A7D5Z9A7_9NEIS</name>
<dbReference type="EMBL" id="CP058952">
    <property type="protein sequence ID" value="QLI82502.1"/>
    <property type="molecule type" value="Genomic_DNA"/>
</dbReference>
<dbReference type="InterPro" id="IPR036390">
    <property type="entry name" value="WH_DNA-bd_sf"/>
</dbReference>
<dbReference type="PANTHER" id="PTHR43132:SF2">
    <property type="entry name" value="ARSENICAL RESISTANCE OPERON REPRESSOR ARSR-RELATED"/>
    <property type="match status" value="1"/>
</dbReference>
<dbReference type="SUPFAM" id="SSF46785">
    <property type="entry name" value="Winged helix' DNA-binding domain"/>
    <property type="match status" value="1"/>
</dbReference>
<feature type="domain" description="HTH arsR-type" evidence="4">
    <location>
        <begin position="1"/>
        <end position="95"/>
    </location>
</feature>
<dbReference type="Gene3D" id="1.10.10.10">
    <property type="entry name" value="Winged helix-like DNA-binding domain superfamily/Winged helix DNA-binding domain"/>
    <property type="match status" value="1"/>
</dbReference>
<proteinExistence type="predicted"/>
<dbReference type="CDD" id="cd00090">
    <property type="entry name" value="HTH_ARSR"/>
    <property type="match status" value="1"/>
</dbReference>